<dbReference type="PANTHER" id="PTHR46033:SF1">
    <property type="entry name" value="PROTEIN MAIN-LIKE 2"/>
    <property type="match status" value="1"/>
</dbReference>
<reference evidence="4" key="1">
    <citation type="submission" date="2013-01" db="EMBL/GenBank/DDBJ databases">
        <title>Draft Genome Sequence of a Mulberry Tree, Morus notabilis C.K. Schneid.</title>
        <authorList>
            <person name="He N."/>
            <person name="Zhao S."/>
        </authorList>
    </citation>
    <scope>NUCLEOTIDE SEQUENCE</scope>
</reference>
<feature type="region of interest" description="Disordered" evidence="1">
    <location>
        <begin position="534"/>
        <end position="555"/>
    </location>
</feature>
<accession>W9QLZ2</accession>
<dbReference type="InterPro" id="IPR044824">
    <property type="entry name" value="MAIN-like"/>
</dbReference>
<dbReference type="AlphaFoldDB" id="W9QLZ2"/>
<dbReference type="InterPro" id="IPR019557">
    <property type="entry name" value="AminoTfrase-like_pln_mobile"/>
</dbReference>
<name>W9QLZ2_9ROSA</name>
<dbReference type="Proteomes" id="UP000030645">
    <property type="component" value="Unassembled WGS sequence"/>
</dbReference>
<evidence type="ECO:0000259" key="2">
    <source>
        <dbReference type="Pfam" id="PF10536"/>
    </source>
</evidence>
<dbReference type="Pfam" id="PF10536">
    <property type="entry name" value="PMD"/>
    <property type="match status" value="2"/>
</dbReference>
<feature type="domain" description="Aminotransferase-like plant mobile" evidence="2">
    <location>
        <begin position="67"/>
        <end position="239"/>
    </location>
</feature>
<keyword evidence="4" id="KW-1185">Reference proteome</keyword>
<evidence type="ECO:0000256" key="1">
    <source>
        <dbReference type="SAM" id="MobiDB-lite"/>
    </source>
</evidence>
<proteinExistence type="predicted"/>
<organism evidence="3 4">
    <name type="scientific">Morus notabilis</name>
    <dbReference type="NCBI Taxonomy" id="981085"/>
    <lineage>
        <taxon>Eukaryota</taxon>
        <taxon>Viridiplantae</taxon>
        <taxon>Streptophyta</taxon>
        <taxon>Embryophyta</taxon>
        <taxon>Tracheophyta</taxon>
        <taxon>Spermatophyta</taxon>
        <taxon>Magnoliopsida</taxon>
        <taxon>eudicotyledons</taxon>
        <taxon>Gunneridae</taxon>
        <taxon>Pentapetalae</taxon>
        <taxon>rosids</taxon>
        <taxon>fabids</taxon>
        <taxon>Rosales</taxon>
        <taxon>Moraceae</taxon>
        <taxon>Moreae</taxon>
        <taxon>Morus</taxon>
    </lineage>
</organism>
<feature type="compositionally biased region" description="Polar residues" evidence="1">
    <location>
        <begin position="534"/>
        <end position="545"/>
    </location>
</feature>
<dbReference type="STRING" id="981085.W9QLZ2"/>
<dbReference type="PANTHER" id="PTHR46033">
    <property type="entry name" value="PROTEIN MAIN-LIKE 2"/>
    <property type="match status" value="1"/>
</dbReference>
<evidence type="ECO:0000313" key="4">
    <source>
        <dbReference type="Proteomes" id="UP000030645"/>
    </source>
</evidence>
<gene>
    <name evidence="3" type="ORF">L484_010465</name>
</gene>
<protein>
    <recommendedName>
        <fullName evidence="2">Aminotransferase-like plant mobile domain-containing protein</fullName>
    </recommendedName>
</protein>
<evidence type="ECO:0000313" key="3">
    <source>
        <dbReference type="EMBL" id="EXB26148.1"/>
    </source>
</evidence>
<dbReference type="GO" id="GO:0010073">
    <property type="term" value="P:meristem maintenance"/>
    <property type="evidence" value="ECO:0007669"/>
    <property type="project" value="InterPro"/>
</dbReference>
<dbReference type="EMBL" id="KE343370">
    <property type="protein sequence ID" value="EXB26148.1"/>
    <property type="molecule type" value="Genomic_DNA"/>
</dbReference>
<dbReference type="eggNOG" id="ENOG502QW7G">
    <property type="taxonomic scope" value="Eukaryota"/>
</dbReference>
<feature type="domain" description="Aminotransferase-like plant mobile" evidence="2">
    <location>
        <begin position="246"/>
        <end position="369"/>
    </location>
</feature>
<sequence>MEVKWVDPSGTNPGLIDGSVLNDQEKHVSAAVWDRQARSILKCHEHTSKLSDWTLTPRQVELVKKAGFGFLRLIPAIRLDRALISALVERWRRETNTFHFSVGEMTITLKDVALILRLAIDGEPVTGTFYTTSHSVCEKYLGVAPEPGYTNGGMCPVDAPPEVIERYTRAYLLYLVGCTIFSTTTGNKVPVMYLTLFENFDQCRKYAWGAAALASLYRSLGNASLSSQSSISGCLTLLQGKLSDPTANHDVLFYRKALDSLKPEDVDWLPYRSMDNAIPIQIKSNLMVGRSKTMLICFDKAERHLPNRCLRQYGMLQSIPEDVQDWKRKNRGVDLSGKMQIEINEWSRRRFCIVQGDVGADEGDYMKWYLKITRKFVERPLRLSVEFQRAIAGLREITLIADSFSTEGLDPQQVELVRRVGCIAHECLREQVGDPAILDFCPQVDVGKGIRGKEMVIRKSTESLLWKDEVMPLPYNVASNDEQEELQDEVQVETYSKCNIEQDDTQNLQDEQEDIQNLPFVKSSPICQIIESMDVQSTSADSPFSSVGKVRGDET</sequence>